<keyword evidence="2" id="KW-0347">Helicase</keyword>
<dbReference type="CDD" id="cd04488">
    <property type="entry name" value="RecG_wedge_OBF"/>
    <property type="match status" value="1"/>
</dbReference>
<dbReference type="AlphaFoldDB" id="A0A2N3YFG0"/>
<dbReference type="Gene3D" id="2.40.50.140">
    <property type="entry name" value="Nucleic acid-binding proteins"/>
    <property type="match status" value="1"/>
</dbReference>
<accession>A0A2N3YFG0</accession>
<gene>
    <name evidence="2" type="ORF">ATL31_0347</name>
</gene>
<feature type="region of interest" description="Disordered" evidence="1">
    <location>
        <begin position="1"/>
        <end position="25"/>
    </location>
</feature>
<evidence type="ECO:0000256" key="1">
    <source>
        <dbReference type="SAM" id="MobiDB-lite"/>
    </source>
</evidence>
<evidence type="ECO:0000313" key="3">
    <source>
        <dbReference type="Proteomes" id="UP000233781"/>
    </source>
</evidence>
<dbReference type="GO" id="GO:0004386">
    <property type="term" value="F:helicase activity"/>
    <property type="evidence" value="ECO:0007669"/>
    <property type="project" value="UniProtKB-KW"/>
</dbReference>
<dbReference type="RefSeq" id="WP_101394254.1">
    <property type="nucleotide sequence ID" value="NZ_PJNE01000001.1"/>
</dbReference>
<comment type="caution">
    <text evidence="2">The sequence shown here is derived from an EMBL/GenBank/DDBJ whole genome shotgun (WGS) entry which is preliminary data.</text>
</comment>
<name>A0A2N3YFG0_9MICO</name>
<proteinExistence type="predicted"/>
<keyword evidence="3" id="KW-1185">Reference proteome</keyword>
<keyword evidence="2" id="KW-0378">Hydrolase</keyword>
<sequence length="119" mass="13180">MGLRERVRDFARTPMEQEADELREQSYTEGGDDLTALAPRHEACVCGTVRTVTLPPRRSVPALVAEVWDGKGVVNLVWVGRRSIGGIEPGTFLRARGRVATFKGTPTIFNPSYEIIPKQ</sequence>
<reference evidence="2 3" key="1">
    <citation type="submission" date="2017-12" db="EMBL/GenBank/DDBJ databases">
        <title>Sequencing the genomes of 1000 Actinobacteria strains.</title>
        <authorList>
            <person name="Klenk H.-P."/>
        </authorList>
    </citation>
    <scope>NUCLEOTIDE SEQUENCE [LARGE SCALE GENOMIC DNA]</scope>
    <source>
        <strain evidence="2 3">DSM 12806</strain>
    </source>
</reference>
<evidence type="ECO:0000313" key="2">
    <source>
        <dbReference type="EMBL" id="PKW25550.1"/>
    </source>
</evidence>
<keyword evidence="2" id="KW-0067">ATP-binding</keyword>
<organism evidence="2 3">
    <name type="scientific">Phycicoccus duodecadis</name>
    <dbReference type="NCBI Taxonomy" id="173053"/>
    <lineage>
        <taxon>Bacteria</taxon>
        <taxon>Bacillati</taxon>
        <taxon>Actinomycetota</taxon>
        <taxon>Actinomycetes</taxon>
        <taxon>Micrococcales</taxon>
        <taxon>Intrasporangiaceae</taxon>
        <taxon>Phycicoccus</taxon>
    </lineage>
</organism>
<keyword evidence="2" id="KW-0547">Nucleotide-binding</keyword>
<dbReference type="EMBL" id="PJNE01000001">
    <property type="protein sequence ID" value="PKW25550.1"/>
    <property type="molecule type" value="Genomic_DNA"/>
</dbReference>
<dbReference type="Proteomes" id="UP000233781">
    <property type="component" value="Unassembled WGS sequence"/>
</dbReference>
<dbReference type="OrthoDB" id="3268233at2"/>
<feature type="compositionally biased region" description="Basic and acidic residues" evidence="1">
    <location>
        <begin position="1"/>
        <end position="11"/>
    </location>
</feature>
<protein>
    <submittedName>
        <fullName evidence="2">ATP-dependent DNA helicase RecG</fullName>
    </submittedName>
</protein>
<dbReference type="InterPro" id="IPR012340">
    <property type="entry name" value="NA-bd_OB-fold"/>
</dbReference>